<feature type="domain" description="ABC-2 type transporter transmembrane" evidence="7">
    <location>
        <begin position="23"/>
        <end position="193"/>
    </location>
</feature>
<evidence type="ECO:0000256" key="5">
    <source>
        <dbReference type="ARBA" id="ARBA00023136"/>
    </source>
</evidence>
<comment type="subcellular location">
    <subcellularLocation>
        <location evidence="1">Cell membrane</location>
        <topology evidence="1">Multi-pass membrane protein</topology>
    </subcellularLocation>
</comment>
<reference evidence="8" key="1">
    <citation type="journal article" date="2021" name="PeerJ">
        <title>Extensive microbial diversity within the chicken gut microbiome revealed by metagenomics and culture.</title>
        <authorList>
            <person name="Gilroy R."/>
            <person name="Ravi A."/>
            <person name="Getino M."/>
            <person name="Pursley I."/>
            <person name="Horton D.L."/>
            <person name="Alikhan N.F."/>
            <person name="Baker D."/>
            <person name="Gharbi K."/>
            <person name="Hall N."/>
            <person name="Watson M."/>
            <person name="Adriaenssens E.M."/>
            <person name="Foster-Nyarko E."/>
            <person name="Jarju S."/>
            <person name="Secka A."/>
            <person name="Antonio M."/>
            <person name="Oren A."/>
            <person name="Chaudhuri R.R."/>
            <person name="La Ragione R."/>
            <person name="Hildebrand F."/>
            <person name="Pallen M.J."/>
        </authorList>
    </citation>
    <scope>NUCLEOTIDE SEQUENCE</scope>
    <source>
        <strain evidence="8">1719</strain>
    </source>
</reference>
<comment type="caution">
    <text evidence="8">The sequence shown here is derived from an EMBL/GenBank/DDBJ whole genome shotgun (WGS) entry which is preliminary data.</text>
</comment>
<reference evidence="8" key="2">
    <citation type="submission" date="2021-04" db="EMBL/GenBank/DDBJ databases">
        <authorList>
            <person name="Gilroy R."/>
        </authorList>
    </citation>
    <scope>NUCLEOTIDE SEQUENCE</scope>
    <source>
        <strain evidence="8">1719</strain>
    </source>
</reference>
<dbReference type="PANTHER" id="PTHR30294:SF46">
    <property type="entry name" value="ABC TRANSPORTER PERMEASE"/>
    <property type="match status" value="1"/>
</dbReference>
<evidence type="ECO:0000313" key="8">
    <source>
        <dbReference type="EMBL" id="HIX55703.1"/>
    </source>
</evidence>
<dbReference type="GO" id="GO:0140359">
    <property type="term" value="F:ABC-type transporter activity"/>
    <property type="evidence" value="ECO:0007669"/>
    <property type="project" value="InterPro"/>
</dbReference>
<keyword evidence="2" id="KW-1003">Cell membrane</keyword>
<evidence type="ECO:0000259" key="7">
    <source>
        <dbReference type="Pfam" id="PF12698"/>
    </source>
</evidence>
<organism evidence="8 9">
    <name type="scientific">Candidatus Sphingobacterium stercoripullorum</name>
    <dbReference type="NCBI Taxonomy" id="2838759"/>
    <lineage>
        <taxon>Bacteria</taxon>
        <taxon>Pseudomonadati</taxon>
        <taxon>Bacteroidota</taxon>
        <taxon>Sphingobacteriia</taxon>
        <taxon>Sphingobacteriales</taxon>
        <taxon>Sphingobacteriaceae</taxon>
        <taxon>Sphingobacterium</taxon>
    </lineage>
</organism>
<dbReference type="AlphaFoldDB" id="A0A9D2AZK2"/>
<keyword evidence="3 6" id="KW-0812">Transmembrane</keyword>
<evidence type="ECO:0000256" key="6">
    <source>
        <dbReference type="SAM" id="Phobius"/>
    </source>
</evidence>
<evidence type="ECO:0000256" key="4">
    <source>
        <dbReference type="ARBA" id="ARBA00022989"/>
    </source>
</evidence>
<dbReference type="EMBL" id="DXEZ01000328">
    <property type="protein sequence ID" value="HIX55703.1"/>
    <property type="molecule type" value="Genomic_DNA"/>
</dbReference>
<dbReference type="InterPro" id="IPR013525">
    <property type="entry name" value="ABC2_TM"/>
</dbReference>
<dbReference type="Gene3D" id="3.40.1710.10">
    <property type="entry name" value="abc type-2 transporter like domain"/>
    <property type="match status" value="1"/>
</dbReference>
<evidence type="ECO:0000256" key="1">
    <source>
        <dbReference type="ARBA" id="ARBA00004651"/>
    </source>
</evidence>
<name>A0A9D2AZK2_9SPHI</name>
<feature type="transmembrane region" description="Helical" evidence="6">
    <location>
        <begin position="20"/>
        <end position="40"/>
    </location>
</feature>
<dbReference type="Pfam" id="PF12698">
    <property type="entry name" value="ABC2_membrane_3"/>
    <property type="match status" value="1"/>
</dbReference>
<sequence>MKVFFELIKREFKLFFNNKVLRLLFIGAPILYGVLIGSVYQKGKITDLPILVVDEDNSTMSSKLIDMLEETEAIEVSAVLPSIFGSRDLAIEKEATVILHIPKGFTSGIQQNKLPELTLYVDASNTLTSNTAMMAVNIAASTMKAGIQIEKQMKQGVPAHVAQQQFEPFKTTIIRQSIRSSNYLYFMMPGILLTVF</sequence>
<feature type="non-terminal residue" evidence="8">
    <location>
        <position position="196"/>
    </location>
</feature>
<protein>
    <submittedName>
        <fullName evidence="8">ABC transporter permease</fullName>
    </submittedName>
</protein>
<dbReference type="GO" id="GO:0005886">
    <property type="term" value="C:plasma membrane"/>
    <property type="evidence" value="ECO:0007669"/>
    <property type="project" value="UniProtKB-SubCell"/>
</dbReference>
<proteinExistence type="predicted"/>
<evidence type="ECO:0000313" key="9">
    <source>
        <dbReference type="Proteomes" id="UP000824156"/>
    </source>
</evidence>
<dbReference type="InterPro" id="IPR051449">
    <property type="entry name" value="ABC-2_transporter_component"/>
</dbReference>
<dbReference type="Proteomes" id="UP000824156">
    <property type="component" value="Unassembled WGS sequence"/>
</dbReference>
<keyword evidence="4 6" id="KW-1133">Transmembrane helix</keyword>
<evidence type="ECO:0000256" key="2">
    <source>
        <dbReference type="ARBA" id="ARBA00022475"/>
    </source>
</evidence>
<dbReference type="PANTHER" id="PTHR30294">
    <property type="entry name" value="MEMBRANE COMPONENT OF ABC TRANSPORTER YHHJ-RELATED"/>
    <property type="match status" value="1"/>
</dbReference>
<evidence type="ECO:0000256" key="3">
    <source>
        <dbReference type="ARBA" id="ARBA00022692"/>
    </source>
</evidence>
<gene>
    <name evidence="8" type="ORF">H9853_11840</name>
</gene>
<keyword evidence="5 6" id="KW-0472">Membrane</keyword>
<accession>A0A9D2AZK2</accession>